<feature type="compositionally biased region" description="Polar residues" evidence="1">
    <location>
        <begin position="1"/>
        <end position="11"/>
    </location>
</feature>
<dbReference type="Proteomes" id="UP001497382">
    <property type="component" value="Unassembled WGS sequence"/>
</dbReference>
<evidence type="ECO:0000256" key="1">
    <source>
        <dbReference type="SAM" id="MobiDB-lite"/>
    </source>
</evidence>
<gene>
    <name evidence="2" type="ORF">LARSCL_LOCUS11411</name>
</gene>
<keyword evidence="3" id="KW-1185">Reference proteome</keyword>
<feature type="compositionally biased region" description="Polar residues" evidence="1">
    <location>
        <begin position="23"/>
        <end position="32"/>
    </location>
</feature>
<dbReference type="AlphaFoldDB" id="A0AAV2AB20"/>
<evidence type="ECO:0000313" key="2">
    <source>
        <dbReference type="EMBL" id="CAL1281171.1"/>
    </source>
</evidence>
<reference evidence="2 3" key="1">
    <citation type="submission" date="2024-04" db="EMBL/GenBank/DDBJ databases">
        <authorList>
            <person name="Rising A."/>
            <person name="Reimegard J."/>
            <person name="Sonavane S."/>
            <person name="Akerstrom W."/>
            <person name="Nylinder S."/>
            <person name="Hedman E."/>
            <person name="Kallberg Y."/>
        </authorList>
    </citation>
    <scope>NUCLEOTIDE SEQUENCE [LARGE SCALE GENOMIC DNA]</scope>
</reference>
<accession>A0AAV2AB20</accession>
<protein>
    <submittedName>
        <fullName evidence="2">Uncharacterized protein</fullName>
    </submittedName>
</protein>
<evidence type="ECO:0000313" key="3">
    <source>
        <dbReference type="Proteomes" id="UP001497382"/>
    </source>
</evidence>
<organism evidence="2 3">
    <name type="scientific">Larinioides sclopetarius</name>
    <dbReference type="NCBI Taxonomy" id="280406"/>
    <lineage>
        <taxon>Eukaryota</taxon>
        <taxon>Metazoa</taxon>
        <taxon>Ecdysozoa</taxon>
        <taxon>Arthropoda</taxon>
        <taxon>Chelicerata</taxon>
        <taxon>Arachnida</taxon>
        <taxon>Araneae</taxon>
        <taxon>Araneomorphae</taxon>
        <taxon>Entelegynae</taxon>
        <taxon>Araneoidea</taxon>
        <taxon>Araneidae</taxon>
        <taxon>Larinioides</taxon>
    </lineage>
</organism>
<dbReference type="EMBL" id="CAXIEN010000141">
    <property type="protein sequence ID" value="CAL1281171.1"/>
    <property type="molecule type" value="Genomic_DNA"/>
</dbReference>
<comment type="caution">
    <text evidence="2">The sequence shown here is derived from an EMBL/GenBank/DDBJ whole genome shotgun (WGS) entry which is preliminary data.</text>
</comment>
<proteinExistence type="predicted"/>
<sequence length="102" mass="11699">MNVNISSSSKGENAAEGIRRPFSQRTNFTSFEDGSLVEEEPRHQTHSSQSISFKDEDIAGKEFPGQSDSYRLLFEDEGPKEVESRRYLDGYKHMILKVNMEH</sequence>
<name>A0AAV2AB20_9ARAC</name>
<feature type="region of interest" description="Disordered" evidence="1">
    <location>
        <begin position="1"/>
        <end position="64"/>
    </location>
</feature>